<organism evidence="1 2">
    <name type="scientific">Lipomyces orientalis</name>
    <dbReference type="NCBI Taxonomy" id="1233043"/>
    <lineage>
        <taxon>Eukaryota</taxon>
        <taxon>Fungi</taxon>
        <taxon>Dikarya</taxon>
        <taxon>Ascomycota</taxon>
        <taxon>Saccharomycotina</taxon>
        <taxon>Lipomycetes</taxon>
        <taxon>Lipomycetales</taxon>
        <taxon>Lipomycetaceae</taxon>
        <taxon>Lipomyces</taxon>
    </lineage>
</organism>
<reference evidence="2" key="1">
    <citation type="journal article" date="2024" name="Front. Bioeng. Biotechnol.">
        <title>Genome-scale model development and genomic sequencing of the oleaginous clade Lipomyces.</title>
        <authorList>
            <person name="Czajka J.J."/>
            <person name="Han Y."/>
            <person name="Kim J."/>
            <person name="Mondo S.J."/>
            <person name="Hofstad B.A."/>
            <person name="Robles A."/>
            <person name="Haridas S."/>
            <person name="Riley R."/>
            <person name="LaButti K."/>
            <person name="Pangilinan J."/>
            <person name="Andreopoulos W."/>
            <person name="Lipzen A."/>
            <person name="Yan J."/>
            <person name="Wang M."/>
            <person name="Ng V."/>
            <person name="Grigoriev I.V."/>
            <person name="Spatafora J.W."/>
            <person name="Magnuson J.K."/>
            <person name="Baker S.E."/>
            <person name="Pomraning K.R."/>
        </authorList>
    </citation>
    <scope>NUCLEOTIDE SEQUENCE [LARGE SCALE GENOMIC DNA]</scope>
    <source>
        <strain evidence="2">CBS 10300</strain>
    </source>
</reference>
<comment type="caution">
    <text evidence="1">The sequence shown here is derived from an EMBL/GenBank/DDBJ whole genome shotgun (WGS) entry which is preliminary data.</text>
</comment>
<name>A0ACC3TPG6_9ASCO</name>
<evidence type="ECO:0000313" key="2">
    <source>
        <dbReference type="Proteomes" id="UP001489719"/>
    </source>
</evidence>
<sequence>MKQRILSHMNKDHQVSLKDYLLFYKGITPTRNIEMRDVTLEYITIGYEIVHNRGIDQHEAKIEFNPPMKSLSDARDVLVGMALQASEGLGYATVTPVDKFIPPTWRSIPIIVLVLVSTYYVYWNPAAINDSEFVLRKYKVFGIEILPLLLKTVYWAAIVYHAIETLTLYIWTGMYRVPLLKRTAWCICAFLEGFPAIGRFRTLMEENDKSSESTKKTVEKKE</sequence>
<evidence type="ECO:0000313" key="1">
    <source>
        <dbReference type="EMBL" id="KAK9322796.1"/>
    </source>
</evidence>
<protein>
    <submittedName>
        <fullName evidence="1">Uncharacterized protein</fullName>
    </submittedName>
</protein>
<dbReference type="EMBL" id="MU970070">
    <property type="protein sequence ID" value="KAK9322796.1"/>
    <property type="molecule type" value="Genomic_DNA"/>
</dbReference>
<proteinExistence type="predicted"/>
<gene>
    <name evidence="1" type="ORF">V1517DRAFT_259457</name>
</gene>
<keyword evidence="2" id="KW-1185">Reference proteome</keyword>
<dbReference type="Proteomes" id="UP001489719">
    <property type="component" value="Unassembled WGS sequence"/>
</dbReference>
<accession>A0ACC3TPG6</accession>